<sequence length="59" mass="6428">MKNQKLKLALKNVSSQKNEPFTVLGIEEIRTIKGGTKESTLDPGECTSGNCQSTNCGWN</sequence>
<dbReference type="AlphaFoldDB" id="A0A5B2UBU7"/>
<dbReference type="Proteomes" id="UP000587367">
    <property type="component" value="Unassembled WGS sequence"/>
</dbReference>
<evidence type="ECO:0000313" key="1">
    <source>
        <dbReference type="EMBL" id="KAA2223817.1"/>
    </source>
</evidence>
<evidence type="ECO:0000313" key="4">
    <source>
        <dbReference type="Proteomes" id="UP000587367"/>
    </source>
</evidence>
<dbReference type="Proteomes" id="UP000323082">
    <property type="component" value="Unassembled WGS sequence"/>
</dbReference>
<reference evidence="2 4" key="3">
    <citation type="submission" date="2020-08" db="EMBL/GenBank/DDBJ databases">
        <title>Functional genomics of gut bacteria from endangered species of beetles.</title>
        <authorList>
            <person name="Carlos-Shanley C."/>
        </authorList>
    </citation>
    <scope>NUCLEOTIDE SEQUENCE [LARGE SCALE GENOMIC DNA]</scope>
    <source>
        <strain evidence="2 4">S00068</strain>
    </source>
</reference>
<dbReference type="OrthoDB" id="9921696at2"/>
<name>A0A5B2UBU7_9FLAO</name>
<proteinExistence type="predicted"/>
<reference evidence="1 3" key="1">
    <citation type="journal article" date="2015" name="Int. J. Syst. Evol. Microbiol.">
        <title>Chryseobacterium sediminis sp. nov., isolated from a river sediment.</title>
        <authorList>
            <person name="Kampfer P."/>
            <person name="Busse H.J."/>
            <person name="McInroy J.A."/>
            <person name="Glaeser S.P."/>
        </authorList>
    </citation>
    <scope>NUCLEOTIDE SEQUENCE [LARGE SCALE GENOMIC DNA]</scope>
    <source>
        <strain evidence="1 3">IMT-174</strain>
    </source>
</reference>
<dbReference type="RefSeq" id="WP_149832723.1">
    <property type="nucleotide sequence ID" value="NZ_JACHKS010000001.1"/>
</dbReference>
<evidence type="ECO:0000313" key="2">
    <source>
        <dbReference type="EMBL" id="MBB6330893.1"/>
    </source>
</evidence>
<evidence type="ECO:0008006" key="5">
    <source>
        <dbReference type="Google" id="ProtNLM"/>
    </source>
</evidence>
<comment type="caution">
    <text evidence="1">The sequence shown here is derived from an EMBL/GenBank/DDBJ whole genome shotgun (WGS) entry which is preliminary data.</text>
</comment>
<organism evidence="1 3">
    <name type="scientific">Chryseobacterium sediminis</name>
    <dbReference type="NCBI Taxonomy" id="1679494"/>
    <lineage>
        <taxon>Bacteria</taxon>
        <taxon>Pseudomonadati</taxon>
        <taxon>Bacteroidota</taxon>
        <taxon>Flavobacteriia</taxon>
        <taxon>Flavobacteriales</taxon>
        <taxon>Weeksellaceae</taxon>
        <taxon>Chryseobacterium group</taxon>
        <taxon>Chryseobacterium</taxon>
    </lineage>
</organism>
<evidence type="ECO:0000313" key="3">
    <source>
        <dbReference type="Proteomes" id="UP000323082"/>
    </source>
</evidence>
<protein>
    <recommendedName>
        <fullName evidence="5">Class I lanthipeptide</fullName>
    </recommendedName>
</protein>
<dbReference type="EMBL" id="JACHKS010000001">
    <property type="protein sequence ID" value="MBB6330893.1"/>
    <property type="molecule type" value="Genomic_DNA"/>
</dbReference>
<reference evidence="1" key="2">
    <citation type="submission" date="2019-08" db="EMBL/GenBank/DDBJ databases">
        <authorList>
            <person name="Im W.-T."/>
        </authorList>
    </citation>
    <scope>NUCLEOTIDE SEQUENCE</scope>
    <source>
        <strain evidence="1">IMT-174</strain>
    </source>
</reference>
<accession>A0A5B2UBU7</accession>
<gene>
    <name evidence="1" type="ORF">FW780_06375</name>
    <name evidence="2" type="ORF">HNP24_001843</name>
</gene>
<keyword evidence="4" id="KW-1185">Reference proteome</keyword>
<dbReference type="EMBL" id="VUNZ01000001">
    <property type="protein sequence ID" value="KAA2223817.1"/>
    <property type="molecule type" value="Genomic_DNA"/>
</dbReference>